<dbReference type="Proteomes" id="UP000242715">
    <property type="component" value="Unassembled WGS sequence"/>
</dbReference>
<reference evidence="2" key="1">
    <citation type="journal article" date="2017" name="Front. Plant Sci.">
        <title>Climate Clever Clovers: New Paradigm to Reduce the Environmental Footprint of Ruminants by Breeding Low Methanogenic Forages Utilizing Haplotype Variation.</title>
        <authorList>
            <person name="Kaur P."/>
            <person name="Appels R."/>
            <person name="Bayer P.E."/>
            <person name="Keeble-Gagnere G."/>
            <person name="Wang J."/>
            <person name="Hirakawa H."/>
            <person name="Shirasawa K."/>
            <person name="Vercoe P."/>
            <person name="Stefanova K."/>
            <person name="Durmic Z."/>
            <person name="Nichols P."/>
            <person name="Revell C."/>
            <person name="Isobe S.N."/>
            <person name="Edwards D."/>
            <person name="Erskine W."/>
        </authorList>
    </citation>
    <scope>NUCLEOTIDE SEQUENCE [LARGE SCALE GENOMIC DNA]</scope>
    <source>
        <strain evidence="2">cv. Daliak</strain>
    </source>
</reference>
<keyword evidence="2" id="KW-1185">Reference proteome</keyword>
<sequence length="156" mass="17222">MLVIACSGNQLGRLNDIAISSNGSLIATSGNNVILWDPRQGTTWEVPQSASQGAAFGLGKYCYAKPSWLHACSVYAVPIHKNIRQLDFYHNLKSPSHVDYMVEAVNQNNTYQDVLCSQMIMADITDLSYNVIVAGTERSSLVIVSQRKSKPEEEEK</sequence>
<organism evidence="1 2">
    <name type="scientific">Trifolium subterraneum</name>
    <name type="common">Subterranean clover</name>
    <dbReference type="NCBI Taxonomy" id="3900"/>
    <lineage>
        <taxon>Eukaryota</taxon>
        <taxon>Viridiplantae</taxon>
        <taxon>Streptophyta</taxon>
        <taxon>Embryophyta</taxon>
        <taxon>Tracheophyta</taxon>
        <taxon>Spermatophyta</taxon>
        <taxon>Magnoliopsida</taxon>
        <taxon>eudicotyledons</taxon>
        <taxon>Gunneridae</taxon>
        <taxon>Pentapetalae</taxon>
        <taxon>rosids</taxon>
        <taxon>fabids</taxon>
        <taxon>Fabales</taxon>
        <taxon>Fabaceae</taxon>
        <taxon>Papilionoideae</taxon>
        <taxon>50 kb inversion clade</taxon>
        <taxon>NPAAA clade</taxon>
        <taxon>Hologalegina</taxon>
        <taxon>IRL clade</taxon>
        <taxon>Trifolieae</taxon>
        <taxon>Trifolium</taxon>
    </lineage>
</organism>
<accession>A0A2Z6PF19</accession>
<gene>
    <name evidence="1" type="ORF">TSUD_375490</name>
</gene>
<proteinExistence type="predicted"/>
<dbReference type="OrthoDB" id="10654674at2759"/>
<evidence type="ECO:0000313" key="1">
    <source>
        <dbReference type="EMBL" id="GAU49360.1"/>
    </source>
</evidence>
<evidence type="ECO:0000313" key="2">
    <source>
        <dbReference type="Proteomes" id="UP000242715"/>
    </source>
</evidence>
<dbReference type="SUPFAM" id="SSF63829">
    <property type="entry name" value="Calcium-dependent phosphotriesterase"/>
    <property type="match status" value="1"/>
</dbReference>
<name>A0A2Z6PF19_TRISU</name>
<dbReference type="EMBL" id="DF974553">
    <property type="protein sequence ID" value="GAU49360.1"/>
    <property type="molecule type" value="Genomic_DNA"/>
</dbReference>
<dbReference type="AlphaFoldDB" id="A0A2Z6PF19"/>
<protein>
    <submittedName>
        <fullName evidence="1">Uncharacterized protein</fullName>
    </submittedName>
</protein>